<dbReference type="InterPro" id="IPR051317">
    <property type="entry name" value="Gfo/Idh/MocA_oxidoreduct"/>
</dbReference>
<dbReference type="Pfam" id="PF22725">
    <property type="entry name" value="GFO_IDH_MocA_C3"/>
    <property type="match status" value="1"/>
</dbReference>
<gene>
    <name evidence="3" type="ORF">SAMN05421736_12480</name>
</gene>
<dbReference type="GO" id="GO:0000166">
    <property type="term" value="F:nucleotide binding"/>
    <property type="evidence" value="ECO:0007669"/>
    <property type="project" value="InterPro"/>
</dbReference>
<dbReference type="STRING" id="1503961.SAMN05421736_12480"/>
<dbReference type="PANTHER" id="PTHR43708:SF8">
    <property type="entry name" value="OXIDOREDUCTASE"/>
    <property type="match status" value="1"/>
</dbReference>
<evidence type="ECO:0000313" key="3">
    <source>
        <dbReference type="EMBL" id="SDZ64707.1"/>
    </source>
</evidence>
<dbReference type="Gene3D" id="3.30.360.10">
    <property type="entry name" value="Dihydrodipicolinate Reductase, domain 2"/>
    <property type="match status" value="1"/>
</dbReference>
<feature type="domain" description="Gfo/Idh/MocA-like oxidoreductase N-terminal" evidence="1">
    <location>
        <begin position="5"/>
        <end position="120"/>
    </location>
</feature>
<dbReference type="EMBL" id="FNPI01000024">
    <property type="protein sequence ID" value="SDZ64707.1"/>
    <property type="molecule type" value="Genomic_DNA"/>
</dbReference>
<reference evidence="4" key="1">
    <citation type="submission" date="2016-10" db="EMBL/GenBank/DDBJ databases">
        <authorList>
            <person name="Varghese N."/>
            <person name="Submissions S."/>
        </authorList>
    </citation>
    <scope>NUCLEOTIDE SEQUENCE [LARGE SCALE GENOMIC DNA]</scope>
    <source>
        <strain evidence="4">SP</strain>
    </source>
</reference>
<sequence length="352" mass="39871">MTLKIKLGIIGYGGMGHWHGEYAPRAGVEVVAAYDVDPKRLEMAKENGIPAYDNLDDFLQHDGMNFVVIATPNDVHKELTIQSLLAGKHVMVEKPATMSVADWDEMVAESEKAGRILTVHQNRRWDRDYRVMRKVVEEGKIGDVLSIESRVFGTGGAFFGWRSFPEYGGGMILDWGVHLFDQLMNMYPETKVTSVYAKLMTVLDQKVDDYFKVTLTLENGPLLHVEVGTFAFYKLPRWYVIGNDGTLQIDDFDCKSGGYMKPRYTDTPVAEVVVMTTAGPTRMMAPRPPETKEDFPLPEVETDWTELYANLVEVMKGNEELIVKPHQVRRVLELIEAIFRSAEEGRSLDVRI</sequence>
<dbReference type="Pfam" id="PF01408">
    <property type="entry name" value="GFO_IDH_MocA"/>
    <property type="match status" value="1"/>
</dbReference>
<feature type="domain" description="GFO/IDH/MocA-like oxidoreductase" evidence="2">
    <location>
        <begin position="129"/>
        <end position="247"/>
    </location>
</feature>
<organism evidence="3 4">
    <name type="scientific">Evansella caseinilytica</name>
    <dbReference type="NCBI Taxonomy" id="1503961"/>
    <lineage>
        <taxon>Bacteria</taxon>
        <taxon>Bacillati</taxon>
        <taxon>Bacillota</taxon>
        <taxon>Bacilli</taxon>
        <taxon>Bacillales</taxon>
        <taxon>Bacillaceae</taxon>
        <taxon>Evansella</taxon>
    </lineage>
</organism>
<protein>
    <submittedName>
        <fullName evidence="3">Predicted dehydrogenase</fullName>
    </submittedName>
</protein>
<dbReference type="InterPro" id="IPR055170">
    <property type="entry name" value="GFO_IDH_MocA-like_dom"/>
</dbReference>
<dbReference type="InterPro" id="IPR000683">
    <property type="entry name" value="Gfo/Idh/MocA-like_OxRdtase_N"/>
</dbReference>
<dbReference type="InterPro" id="IPR036291">
    <property type="entry name" value="NAD(P)-bd_dom_sf"/>
</dbReference>
<dbReference type="PANTHER" id="PTHR43708">
    <property type="entry name" value="CONSERVED EXPRESSED OXIDOREDUCTASE (EUROFUNG)"/>
    <property type="match status" value="1"/>
</dbReference>
<evidence type="ECO:0000259" key="2">
    <source>
        <dbReference type="Pfam" id="PF22725"/>
    </source>
</evidence>
<evidence type="ECO:0000259" key="1">
    <source>
        <dbReference type="Pfam" id="PF01408"/>
    </source>
</evidence>
<name>A0A1H3UQS7_9BACI</name>
<dbReference type="SUPFAM" id="SSF55347">
    <property type="entry name" value="Glyceraldehyde-3-phosphate dehydrogenase-like, C-terminal domain"/>
    <property type="match status" value="1"/>
</dbReference>
<evidence type="ECO:0000313" key="4">
    <source>
        <dbReference type="Proteomes" id="UP000198935"/>
    </source>
</evidence>
<dbReference type="Proteomes" id="UP000198935">
    <property type="component" value="Unassembled WGS sequence"/>
</dbReference>
<dbReference type="AlphaFoldDB" id="A0A1H3UQS7"/>
<proteinExistence type="predicted"/>
<dbReference type="SUPFAM" id="SSF51735">
    <property type="entry name" value="NAD(P)-binding Rossmann-fold domains"/>
    <property type="match status" value="1"/>
</dbReference>
<keyword evidence="4" id="KW-1185">Reference proteome</keyword>
<dbReference type="Gene3D" id="3.40.50.720">
    <property type="entry name" value="NAD(P)-binding Rossmann-like Domain"/>
    <property type="match status" value="1"/>
</dbReference>
<accession>A0A1H3UQS7</accession>